<comment type="caution">
    <text evidence="3">The sequence shown here is derived from an EMBL/GenBank/DDBJ whole genome shotgun (WGS) entry which is preliminary data.</text>
</comment>
<dbReference type="Gene3D" id="2.60.120.200">
    <property type="match status" value="1"/>
</dbReference>
<dbReference type="GO" id="GO:0030246">
    <property type="term" value="F:carbohydrate binding"/>
    <property type="evidence" value="ECO:0007669"/>
    <property type="project" value="InterPro"/>
</dbReference>
<dbReference type="PANTHER" id="PTHR32401:SF48">
    <property type="entry name" value="LEGUME LECTIN DOMAIN-CONTAINING PROTEIN"/>
    <property type="match status" value="1"/>
</dbReference>
<gene>
    <name evidence="3" type="ORF">C7443_10427</name>
</gene>
<name>A0A317MVY0_9GAMM</name>
<dbReference type="NCBIfam" id="TIGR02595">
    <property type="entry name" value="PEP_CTERM"/>
    <property type="match status" value="1"/>
</dbReference>
<proteinExistence type="predicted"/>
<dbReference type="CDD" id="cd01951">
    <property type="entry name" value="lectin_L-type"/>
    <property type="match status" value="1"/>
</dbReference>
<reference evidence="3 4" key="1">
    <citation type="submission" date="2018-05" db="EMBL/GenBank/DDBJ databases">
        <title>Genomic Encyclopedia of Type Strains, Phase IV (KMG-IV): sequencing the most valuable type-strain genomes for metagenomic binning, comparative biology and taxonomic classification.</title>
        <authorList>
            <person name="Goeker M."/>
        </authorList>
    </citation>
    <scope>NUCLEOTIDE SEQUENCE [LARGE SCALE GENOMIC DNA]</scope>
    <source>
        <strain evidence="3 4">DSM 23606</strain>
    </source>
</reference>
<evidence type="ECO:0000313" key="3">
    <source>
        <dbReference type="EMBL" id="PWV62233.1"/>
    </source>
</evidence>
<dbReference type="InterPro" id="IPR001220">
    <property type="entry name" value="Legume_lectin_dom"/>
</dbReference>
<dbReference type="InterPro" id="IPR013320">
    <property type="entry name" value="ConA-like_dom_sf"/>
</dbReference>
<organism evidence="3 4">
    <name type="scientific">Plasticicumulans acidivorans</name>
    <dbReference type="NCBI Taxonomy" id="886464"/>
    <lineage>
        <taxon>Bacteria</taxon>
        <taxon>Pseudomonadati</taxon>
        <taxon>Pseudomonadota</taxon>
        <taxon>Gammaproteobacteria</taxon>
        <taxon>Candidatus Competibacteraceae</taxon>
        <taxon>Plasticicumulans</taxon>
    </lineage>
</organism>
<dbReference type="InterPro" id="IPR050258">
    <property type="entry name" value="Leguminous_Lectin"/>
</dbReference>
<accession>A0A317MVY0</accession>
<keyword evidence="4" id="KW-1185">Reference proteome</keyword>
<dbReference type="PANTHER" id="PTHR32401">
    <property type="entry name" value="CONCANAVALIN A-LIKE LECTIN FAMILY PROTEIN"/>
    <property type="match status" value="1"/>
</dbReference>
<dbReference type="OrthoDB" id="8901610at2"/>
<feature type="chain" id="PRO_5016423871" evidence="1">
    <location>
        <begin position="21"/>
        <end position="272"/>
    </location>
</feature>
<dbReference type="SUPFAM" id="SSF49899">
    <property type="entry name" value="Concanavalin A-like lectins/glucanases"/>
    <property type="match status" value="1"/>
</dbReference>
<protein>
    <submittedName>
        <fullName evidence="3">Putative secreted protein with PEP-CTERM sorting signal</fullName>
    </submittedName>
</protein>
<feature type="signal peptide" evidence="1">
    <location>
        <begin position="1"/>
        <end position="20"/>
    </location>
</feature>
<dbReference type="Proteomes" id="UP000246569">
    <property type="component" value="Unassembled WGS sequence"/>
</dbReference>
<feature type="domain" description="Legume lectin" evidence="2">
    <location>
        <begin position="24"/>
        <end position="241"/>
    </location>
</feature>
<dbReference type="EMBL" id="QGTJ01000004">
    <property type="protein sequence ID" value="PWV62233.1"/>
    <property type="molecule type" value="Genomic_DNA"/>
</dbReference>
<dbReference type="InterPro" id="IPR056573">
    <property type="entry name" value="Lectin_L-type_dom"/>
</dbReference>
<sequence>MFNKTALALALLLGSATASATTISYGDFSSTAGLQLNNSAASATDDNGRSVLRVTPSAYNKAGSAFSTDAITLAADASFSTKFSFNFNHQLAGGADGLVFVVQTVSNTAGGGGGGIGYAGLSNSVGIEFDNYNNGAGDGYSANHVGIDINGNVNSVALNTSLSVILDSSTDLFAWIDYNGVTDLLEVRLSSTDARPDDALLSYVVDLASVLGSTDAYVGFTSGTGGAAANHDVISWEFRDAYDPVTDVPEPLSIALSGLGLTVLAASRRRRR</sequence>
<dbReference type="Pfam" id="PF00139">
    <property type="entry name" value="Lectin_legB"/>
    <property type="match status" value="1"/>
</dbReference>
<dbReference type="RefSeq" id="WP_110018347.1">
    <property type="nucleotide sequence ID" value="NZ_QGTJ01000004.1"/>
</dbReference>
<evidence type="ECO:0000259" key="2">
    <source>
        <dbReference type="Pfam" id="PF00139"/>
    </source>
</evidence>
<keyword evidence="1" id="KW-0732">Signal</keyword>
<evidence type="ECO:0000256" key="1">
    <source>
        <dbReference type="SAM" id="SignalP"/>
    </source>
</evidence>
<evidence type="ECO:0000313" key="4">
    <source>
        <dbReference type="Proteomes" id="UP000246569"/>
    </source>
</evidence>
<dbReference type="AlphaFoldDB" id="A0A317MVY0"/>
<dbReference type="InterPro" id="IPR013424">
    <property type="entry name" value="Ice-binding_C"/>
</dbReference>